<dbReference type="PANTHER" id="PTHR42782">
    <property type="entry name" value="SI:CH73-314G15.3"/>
    <property type="match status" value="1"/>
</dbReference>
<dbReference type="PIRSF" id="PIRSF012318">
    <property type="entry name" value="UCP012318"/>
    <property type="match status" value="1"/>
</dbReference>
<dbReference type="InterPro" id="IPR009078">
    <property type="entry name" value="Ferritin-like_SF"/>
</dbReference>
<organism evidence="1 2">
    <name type="scientific">Sphagnum troendelagicum</name>
    <dbReference type="NCBI Taxonomy" id="128251"/>
    <lineage>
        <taxon>Eukaryota</taxon>
        <taxon>Viridiplantae</taxon>
        <taxon>Streptophyta</taxon>
        <taxon>Embryophyta</taxon>
        <taxon>Bryophyta</taxon>
        <taxon>Sphagnophytina</taxon>
        <taxon>Sphagnopsida</taxon>
        <taxon>Sphagnales</taxon>
        <taxon>Sphagnaceae</taxon>
        <taxon>Sphagnum</taxon>
    </lineage>
</organism>
<dbReference type="CDD" id="cd00657">
    <property type="entry name" value="Ferritin_like"/>
    <property type="match status" value="1"/>
</dbReference>
<proteinExistence type="predicted"/>
<evidence type="ECO:0000313" key="2">
    <source>
        <dbReference type="Proteomes" id="UP001497512"/>
    </source>
</evidence>
<dbReference type="SUPFAM" id="SSF47240">
    <property type="entry name" value="Ferritin-like"/>
    <property type="match status" value="1"/>
</dbReference>
<dbReference type="PANTHER" id="PTHR42782:SF2">
    <property type="entry name" value="3-OXOACYL-[ACYL-CARRIER-PROTEIN] SYNTHASE-LIKE PROTEIN"/>
    <property type="match status" value="1"/>
</dbReference>
<protein>
    <recommendedName>
        <fullName evidence="3">Ferritin-like superfamily</fullName>
    </recommendedName>
</protein>
<evidence type="ECO:0000313" key="1">
    <source>
        <dbReference type="EMBL" id="CAK9220613.1"/>
    </source>
</evidence>
<accession>A0ABP0UGE7</accession>
<dbReference type="InterPro" id="IPR007402">
    <property type="entry name" value="DUF455"/>
</dbReference>
<name>A0ABP0UGE7_9BRYO</name>
<dbReference type="Pfam" id="PF04305">
    <property type="entry name" value="DUF455"/>
    <property type="match status" value="1"/>
</dbReference>
<reference evidence="1" key="1">
    <citation type="submission" date="2024-02" db="EMBL/GenBank/DDBJ databases">
        <authorList>
            <consortium name="ELIXIR-Norway"/>
            <consortium name="Elixir Norway"/>
        </authorList>
    </citation>
    <scope>NUCLEOTIDE SEQUENCE</scope>
</reference>
<sequence>MVESSSPSSSFPAAAPSSSDTLEIAALKVLYAEDPWTKAEYGDVAARLWLDGSIQFPYLHDSALPPVPRRPARLSTVQLVSPKDMPKLGKGGSLRSRQALLHSLVHTESWAIDLSWDIIARFGKAESMPREFFDDFVKVAQDEGRHFQLLATRLGELGSSYGALPAHDGLWDSAEATAHDLSARLVVEHCVHEARGLDVLPTTISRFRKGGDDLTADLLESVIYPEEITHCAAGVRWFTFLCLQSDPMTCLTTSLCSQSQGTPSHVIAAFHLLVRKYFRGPLKPPFNRRARAAAGFGPEWYEPLTMEVPVV</sequence>
<evidence type="ECO:0008006" key="3">
    <source>
        <dbReference type="Google" id="ProtNLM"/>
    </source>
</evidence>
<dbReference type="EMBL" id="OZ019895">
    <property type="protein sequence ID" value="CAK9220613.1"/>
    <property type="molecule type" value="Genomic_DNA"/>
</dbReference>
<dbReference type="Proteomes" id="UP001497512">
    <property type="component" value="Chromosome 3"/>
</dbReference>
<dbReference type="InterPro" id="IPR011197">
    <property type="entry name" value="UCP012318"/>
</dbReference>
<keyword evidence="2" id="KW-1185">Reference proteome</keyword>
<gene>
    <name evidence="1" type="ORF">CSSPTR1EN2_LOCUS15544</name>
</gene>